<dbReference type="Pfam" id="PF25876">
    <property type="entry name" value="HH_MFP_RND"/>
    <property type="match status" value="1"/>
</dbReference>
<dbReference type="PANTHER" id="PTHR32347">
    <property type="entry name" value="EFFLUX SYSTEM COMPONENT YKNX-RELATED"/>
    <property type="match status" value="1"/>
</dbReference>
<dbReference type="EMBL" id="JAPDDT010000001">
    <property type="protein sequence ID" value="MCW1921833.1"/>
    <property type="molecule type" value="Genomic_DNA"/>
</dbReference>
<keyword evidence="6" id="KW-1133">Transmembrane helix</keyword>
<keyword evidence="3 4" id="KW-0175">Coiled coil</keyword>
<dbReference type="Gene3D" id="2.40.50.100">
    <property type="match status" value="1"/>
</dbReference>
<evidence type="ECO:0000256" key="5">
    <source>
        <dbReference type="SAM" id="MobiDB-lite"/>
    </source>
</evidence>
<dbReference type="Pfam" id="PF25917">
    <property type="entry name" value="BSH_RND"/>
    <property type="match status" value="1"/>
</dbReference>
<evidence type="ECO:0000313" key="10">
    <source>
        <dbReference type="EMBL" id="MCW1921833.1"/>
    </source>
</evidence>
<feature type="transmembrane region" description="Helical" evidence="6">
    <location>
        <begin position="25"/>
        <end position="43"/>
    </location>
</feature>
<feature type="region of interest" description="Disordered" evidence="5">
    <location>
        <begin position="360"/>
        <end position="386"/>
    </location>
</feature>
<dbReference type="Pfam" id="PF25954">
    <property type="entry name" value="Beta-barrel_RND_2"/>
    <property type="match status" value="1"/>
</dbReference>
<comment type="subcellular location">
    <subcellularLocation>
        <location evidence="1">Cell envelope</location>
    </subcellularLocation>
</comment>
<evidence type="ECO:0000259" key="8">
    <source>
        <dbReference type="Pfam" id="PF25917"/>
    </source>
</evidence>
<feature type="compositionally biased region" description="Gly residues" evidence="5">
    <location>
        <begin position="363"/>
        <end position="373"/>
    </location>
</feature>
<evidence type="ECO:0000256" key="6">
    <source>
        <dbReference type="SAM" id="Phobius"/>
    </source>
</evidence>
<accession>A0ABT3GDZ2</accession>
<dbReference type="InterPro" id="IPR050465">
    <property type="entry name" value="UPF0194_transport"/>
</dbReference>
<dbReference type="SUPFAM" id="SSF111369">
    <property type="entry name" value="HlyD-like secretion proteins"/>
    <property type="match status" value="1"/>
</dbReference>
<keyword evidence="6" id="KW-0472">Membrane</keyword>
<organism evidence="10 11">
    <name type="scientific">Luteolibacter arcticus</name>
    <dbReference type="NCBI Taxonomy" id="1581411"/>
    <lineage>
        <taxon>Bacteria</taxon>
        <taxon>Pseudomonadati</taxon>
        <taxon>Verrucomicrobiota</taxon>
        <taxon>Verrucomicrobiia</taxon>
        <taxon>Verrucomicrobiales</taxon>
        <taxon>Verrucomicrobiaceae</taxon>
        <taxon>Luteolibacter</taxon>
    </lineage>
</organism>
<evidence type="ECO:0000259" key="7">
    <source>
        <dbReference type="Pfam" id="PF25876"/>
    </source>
</evidence>
<dbReference type="InterPro" id="IPR006143">
    <property type="entry name" value="RND_pump_MFP"/>
</dbReference>
<evidence type="ECO:0000256" key="2">
    <source>
        <dbReference type="ARBA" id="ARBA00009477"/>
    </source>
</evidence>
<evidence type="ECO:0000256" key="3">
    <source>
        <dbReference type="ARBA" id="ARBA00023054"/>
    </source>
</evidence>
<dbReference type="RefSeq" id="WP_264485942.1">
    <property type="nucleotide sequence ID" value="NZ_JAPDDT010000001.1"/>
</dbReference>
<gene>
    <name evidence="10" type="ORF">OKA05_04670</name>
</gene>
<evidence type="ECO:0000256" key="1">
    <source>
        <dbReference type="ARBA" id="ARBA00004196"/>
    </source>
</evidence>
<feature type="region of interest" description="Disordered" evidence="5">
    <location>
        <begin position="404"/>
        <end position="434"/>
    </location>
</feature>
<evidence type="ECO:0000259" key="9">
    <source>
        <dbReference type="Pfam" id="PF25954"/>
    </source>
</evidence>
<evidence type="ECO:0000256" key="4">
    <source>
        <dbReference type="SAM" id="Coils"/>
    </source>
</evidence>
<dbReference type="InterPro" id="IPR058625">
    <property type="entry name" value="MdtA-like_BSH"/>
</dbReference>
<dbReference type="Gene3D" id="2.40.420.20">
    <property type="match status" value="1"/>
</dbReference>
<sequence length="434" mass="46081">MKPSDSSQDLVAVLDGGRSRPIRKWILIAVGLAAVGGGAYYYFNKNGKAVTGPEYVTEPLERGEISIEITATGTLAPTNQVIVGSELSGTIAEVFVDTNDTVTKGQQLAKLDTIKLVQQTERTRATLLSAKARVAQAEATLRESVASHDRALELHKLSGGQTPSKADMDTSQATMERSQADLESAKASVAEAEANVKSNERDLEKAVIRSPVNGTILLRKLEVGQTVAASFTAPELFTIAEDLRKMELVVAVAESDIGRVDKGQAVEFEVSAWPKRTYNASVKKVFYGSTLTNNVVTYSTELEVNNDDLSLRPGMTATADIFIERKKDIFTVPDSALRFDPVAAAKLGKPEEGGRTIVQQLSPGGGRRFGRGSGAPPPGGPEKKGASVWVLQDGKPVEVKVTTGLTDGSQTEITGEGLSEGADIIVSAKPPAKS</sequence>
<dbReference type="Gene3D" id="2.40.30.170">
    <property type="match status" value="1"/>
</dbReference>
<feature type="coiled-coil region" evidence="4">
    <location>
        <begin position="175"/>
        <end position="209"/>
    </location>
</feature>
<dbReference type="Proteomes" id="UP001320876">
    <property type="component" value="Unassembled WGS sequence"/>
</dbReference>
<dbReference type="NCBIfam" id="TIGR01730">
    <property type="entry name" value="RND_mfp"/>
    <property type="match status" value="1"/>
</dbReference>
<keyword evidence="6" id="KW-0812">Transmembrane</keyword>
<feature type="domain" description="Multidrug resistance protein MdtA-like alpha-helical hairpin" evidence="7">
    <location>
        <begin position="127"/>
        <end position="195"/>
    </location>
</feature>
<dbReference type="InterPro" id="IPR058624">
    <property type="entry name" value="MdtA-like_HH"/>
</dbReference>
<keyword evidence="11" id="KW-1185">Reference proteome</keyword>
<name>A0ABT3GDZ2_9BACT</name>
<comment type="caution">
    <text evidence="10">The sequence shown here is derived from an EMBL/GenBank/DDBJ whole genome shotgun (WGS) entry which is preliminary data.</text>
</comment>
<reference evidence="10 11" key="1">
    <citation type="submission" date="2022-10" db="EMBL/GenBank/DDBJ databases">
        <title>Luteolibacter arcticus strain CCTCC AB 2014275, whole genome shotgun sequencing project.</title>
        <authorList>
            <person name="Zhao G."/>
            <person name="Shen L."/>
        </authorList>
    </citation>
    <scope>NUCLEOTIDE SEQUENCE [LARGE SCALE GENOMIC DNA]</scope>
    <source>
        <strain evidence="10 11">CCTCC AB 2014275</strain>
    </source>
</reference>
<dbReference type="PANTHER" id="PTHR32347:SF14">
    <property type="entry name" value="EFFLUX SYSTEM COMPONENT YKNX-RELATED"/>
    <property type="match status" value="1"/>
</dbReference>
<protein>
    <submittedName>
        <fullName evidence="10">Efflux RND transporter periplasmic adaptor subunit</fullName>
    </submittedName>
</protein>
<proteinExistence type="inferred from homology"/>
<feature type="domain" description="Multidrug resistance protein MdtA-like barrel-sandwich hybrid" evidence="8">
    <location>
        <begin position="79"/>
        <end position="234"/>
    </location>
</feature>
<feature type="compositionally biased region" description="Polar residues" evidence="5">
    <location>
        <begin position="404"/>
        <end position="413"/>
    </location>
</feature>
<comment type="similarity">
    <text evidence="2">Belongs to the membrane fusion protein (MFP) (TC 8.A.1) family.</text>
</comment>
<dbReference type="Gene3D" id="1.10.287.470">
    <property type="entry name" value="Helix hairpin bin"/>
    <property type="match status" value="1"/>
</dbReference>
<evidence type="ECO:0000313" key="11">
    <source>
        <dbReference type="Proteomes" id="UP001320876"/>
    </source>
</evidence>
<feature type="domain" description="CusB-like beta-barrel" evidence="9">
    <location>
        <begin position="248"/>
        <end position="320"/>
    </location>
</feature>
<dbReference type="InterPro" id="IPR058792">
    <property type="entry name" value="Beta-barrel_RND_2"/>
</dbReference>